<dbReference type="InterPro" id="IPR008274">
    <property type="entry name" value="AldOxase/xan_DH_MoCoBD1"/>
</dbReference>
<accession>A0A543FSY4</accession>
<dbReference type="SUPFAM" id="SSF54665">
    <property type="entry name" value="CO dehydrogenase molybdoprotein N-domain-like"/>
    <property type="match status" value="1"/>
</dbReference>
<dbReference type="InterPro" id="IPR000674">
    <property type="entry name" value="Ald_Oxase/Xan_DH_a/b"/>
</dbReference>
<dbReference type="SUPFAM" id="SSF56003">
    <property type="entry name" value="Molybdenum cofactor-binding domain"/>
    <property type="match status" value="1"/>
</dbReference>
<protein>
    <submittedName>
        <fullName evidence="4">Xanthine dehydrogenase molybdenum binding subunit apoprotein</fullName>
    </submittedName>
</protein>
<dbReference type="Pfam" id="PF20256">
    <property type="entry name" value="MoCoBD_2"/>
    <property type="match status" value="1"/>
</dbReference>
<dbReference type="RefSeq" id="WP_142103835.1">
    <property type="nucleotide sequence ID" value="NZ_VFPH01000002.1"/>
</dbReference>
<dbReference type="InterPro" id="IPR036856">
    <property type="entry name" value="Ald_Oxase/Xan_DH_a/b_sf"/>
</dbReference>
<dbReference type="AlphaFoldDB" id="A0A543FSY4"/>
<reference evidence="4 5" key="1">
    <citation type="submission" date="2019-06" db="EMBL/GenBank/DDBJ databases">
        <title>Sequencing the genomes of 1000 actinobacteria strains.</title>
        <authorList>
            <person name="Klenk H.-P."/>
        </authorList>
    </citation>
    <scope>NUCLEOTIDE SEQUENCE [LARGE SCALE GENOMIC DNA]</scope>
    <source>
        <strain evidence="4 5">DSM 45511</strain>
    </source>
</reference>
<dbReference type="Proteomes" id="UP000319818">
    <property type="component" value="Unassembled WGS sequence"/>
</dbReference>
<dbReference type="SMART" id="SM01008">
    <property type="entry name" value="Ald_Xan_dh_C"/>
    <property type="match status" value="1"/>
</dbReference>
<dbReference type="GO" id="GO:0005506">
    <property type="term" value="F:iron ion binding"/>
    <property type="evidence" value="ECO:0007669"/>
    <property type="project" value="InterPro"/>
</dbReference>
<dbReference type="OrthoDB" id="135295at2"/>
<proteinExistence type="predicted"/>
<keyword evidence="5" id="KW-1185">Reference proteome</keyword>
<name>A0A543FSY4_9PSEU</name>
<dbReference type="InterPro" id="IPR037165">
    <property type="entry name" value="AldOxase/xan_DH_Mopterin-bd_sf"/>
</dbReference>
<dbReference type="PANTHER" id="PTHR11908:SF132">
    <property type="entry name" value="ALDEHYDE OXIDASE 1-RELATED"/>
    <property type="match status" value="1"/>
</dbReference>
<organism evidence="4 5">
    <name type="scientific">Pseudonocardia cypriaca</name>
    <dbReference type="NCBI Taxonomy" id="882449"/>
    <lineage>
        <taxon>Bacteria</taxon>
        <taxon>Bacillati</taxon>
        <taxon>Actinomycetota</taxon>
        <taxon>Actinomycetes</taxon>
        <taxon>Pseudonocardiales</taxon>
        <taxon>Pseudonocardiaceae</taxon>
        <taxon>Pseudonocardia</taxon>
    </lineage>
</organism>
<dbReference type="PANTHER" id="PTHR11908">
    <property type="entry name" value="XANTHINE DEHYDROGENASE"/>
    <property type="match status" value="1"/>
</dbReference>
<dbReference type="InterPro" id="IPR016208">
    <property type="entry name" value="Ald_Oxase/xanthine_DH-like"/>
</dbReference>
<evidence type="ECO:0000256" key="2">
    <source>
        <dbReference type="ARBA" id="ARBA00023002"/>
    </source>
</evidence>
<evidence type="ECO:0000259" key="3">
    <source>
        <dbReference type="SMART" id="SM01008"/>
    </source>
</evidence>
<evidence type="ECO:0000313" key="5">
    <source>
        <dbReference type="Proteomes" id="UP000319818"/>
    </source>
</evidence>
<dbReference type="Gene3D" id="3.30.365.10">
    <property type="entry name" value="Aldehyde oxidase/xanthine dehydrogenase, molybdopterin binding domain"/>
    <property type="match status" value="4"/>
</dbReference>
<dbReference type="GO" id="GO:0016491">
    <property type="term" value="F:oxidoreductase activity"/>
    <property type="evidence" value="ECO:0007669"/>
    <property type="project" value="UniProtKB-KW"/>
</dbReference>
<sequence length="742" mass="77731">MTTPLGSDVPRVDGRLKVTGAARYSADHSEDHWAGRLAYAHVVLSTVARGSVRSMNVDAARGAPGVLAVYTPFEPLRIYSASRGETYAPLQDRDVRFRGQVIGLVVAETIEQAREAAALVSAEYDTVPARTTLAAGMPGEPVEGDAEFPAQAAPVLAPGVASIDDALRASAVTVDITVTQLPQSHVAMEPHSTTAVWQNDHLTVYSGCQGPANYANTLAERVGVSRDNVRVISPFVGGGFGSRVPTWGDGPLAAVAARALGRPVKLTLTREQAFVLTGHRPLIEQRVRLGASRDGVLNAVSHQCWSEMPVAGGWNEAPAGETTTVLYRTPNLAIEERLVPMDTPATWAMRAPNEAPGMFALETAMDELAVALGMDPVELRLRNDATTVPGSDRGWTSRRLAECYRVGAERFGWADRNPVPGSRIDGEWLVGHGTATAIYPANRSDVPVRLTLRDDGTAVVSTSTPDIGTGTYTMASIVASDALGIPLDRVVAELGDSALPAGTAAVGSRAAGTLAPMIQDAARTLIGEITALAVRTQRSPFHGLDPASLTYREGRVEGNGRAVTFAEIIDMADLPHLEVTTEGGAGGPGGGGAPEGPVAHGFGAHFCEVRVNRFTGEPRVSRFTTVVDVGQVISARTARSQLVGGVVFGIGAALLETNPIEEDSGRFAGANLADYLVAVNADIPPIDVSWIDYADTAFSSAGARGLGELATVGSSAAVGNAVFNATGIRIRDLPITLDKLIT</sequence>
<feature type="domain" description="Aldehyde oxidase/xanthine dehydrogenase a/b hammerhead" evidence="3">
    <location>
        <begin position="19"/>
        <end position="128"/>
    </location>
</feature>
<evidence type="ECO:0000313" key="4">
    <source>
        <dbReference type="EMBL" id="TQM36957.1"/>
    </source>
</evidence>
<keyword evidence="2" id="KW-0560">Oxidoreductase</keyword>
<keyword evidence="1" id="KW-0500">Molybdenum</keyword>
<dbReference type="Pfam" id="PF01315">
    <property type="entry name" value="Ald_Xan_dh_C"/>
    <property type="match status" value="1"/>
</dbReference>
<gene>
    <name evidence="4" type="ORF">FB388_4152</name>
</gene>
<dbReference type="InterPro" id="IPR046867">
    <property type="entry name" value="AldOxase/xan_DH_MoCoBD2"/>
</dbReference>
<dbReference type="Gene3D" id="3.90.1170.50">
    <property type="entry name" value="Aldehyde oxidase/xanthine dehydrogenase, a/b hammerhead"/>
    <property type="match status" value="1"/>
</dbReference>
<comment type="caution">
    <text evidence="4">The sequence shown here is derived from an EMBL/GenBank/DDBJ whole genome shotgun (WGS) entry which is preliminary data.</text>
</comment>
<evidence type="ECO:0000256" key="1">
    <source>
        <dbReference type="ARBA" id="ARBA00022505"/>
    </source>
</evidence>
<dbReference type="Pfam" id="PF02738">
    <property type="entry name" value="MoCoBD_1"/>
    <property type="match status" value="1"/>
</dbReference>
<dbReference type="EMBL" id="VFPH01000002">
    <property type="protein sequence ID" value="TQM36957.1"/>
    <property type="molecule type" value="Genomic_DNA"/>
</dbReference>